<gene>
    <name evidence="8" type="ORF">ONE63_008493</name>
</gene>
<evidence type="ECO:0000256" key="7">
    <source>
        <dbReference type="SAM" id="MobiDB-lite"/>
    </source>
</evidence>
<dbReference type="PRINTS" id="PR00131">
    <property type="entry name" value="GLHYDRLASE1"/>
</dbReference>
<dbReference type="InterPro" id="IPR018120">
    <property type="entry name" value="Glyco_hydro_1_AS"/>
</dbReference>
<evidence type="ECO:0000256" key="5">
    <source>
        <dbReference type="PROSITE-ProRule" id="PRU10055"/>
    </source>
</evidence>
<evidence type="ECO:0000256" key="4">
    <source>
        <dbReference type="ARBA" id="ARBA00023295"/>
    </source>
</evidence>
<evidence type="ECO:0000313" key="9">
    <source>
        <dbReference type="Proteomes" id="UP001075354"/>
    </source>
</evidence>
<dbReference type="PROSITE" id="PS00572">
    <property type="entry name" value="GLYCOSYL_HYDROL_F1_1"/>
    <property type="match status" value="1"/>
</dbReference>
<comment type="caution">
    <text evidence="8">The sequence shown here is derived from an EMBL/GenBank/DDBJ whole genome shotgun (WGS) entry which is preliminary data.</text>
</comment>
<evidence type="ECO:0000256" key="1">
    <source>
        <dbReference type="ARBA" id="ARBA00010838"/>
    </source>
</evidence>
<evidence type="ECO:0000256" key="6">
    <source>
        <dbReference type="RuleBase" id="RU003690"/>
    </source>
</evidence>
<dbReference type="GO" id="GO:0005975">
    <property type="term" value="P:carbohydrate metabolic process"/>
    <property type="evidence" value="ECO:0007669"/>
    <property type="project" value="InterPro"/>
</dbReference>
<dbReference type="InterPro" id="IPR001360">
    <property type="entry name" value="Glyco_hydro_1"/>
</dbReference>
<dbReference type="EC" id="3.2.1.21" evidence="2"/>
<evidence type="ECO:0000256" key="3">
    <source>
        <dbReference type="ARBA" id="ARBA00022801"/>
    </source>
</evidence>
<feature type="active site" description="Nucleophile" evidence="5">
    <location>
        <position position="524"/>
    </location>
</feature>
<reference evidence="8" key="1">
    <citation type="submission" date="2022-12" db="EMBL/GenBank/DDBJ databases">
        <title>Chromosome-level genome assembly of the bean flower thrips Megalurothrips usitatus.</title>
        <authorList>
            <person name="Ma L."/>
            <person name="Liu Q."/>
            <person name="Li H."/>
            <person name="Cai W."/>
        </authorList>
    </citation>
    <scope>NUCLEOTIDE SEQUENCE</scope>
    <source>
        <strain evidence="8">Cailab_2022a</strain>
    </source>
</reference>
<sequence>MLQHADQLSSAGRGPSRPSEPSQPRASCSPAKQNNSDSDGFAIGTSRQSRGCLTLDEEWPRAQRGTAPAGYLPRRPPAVTRHVSSGPLREVPAPQSTCTRAGGRSTLSRHPSHTSAMPRVPVLALVVVLAVAACRGASLRDEAADGDDFKLPPGLLVGAGTSAIQSEGAWNVSGKGESAADHVMHLGKLAALQFGDPHAHDRAANSYQMFREDVAKAAELKLKLYRFSMSWSRVLPTGDLNNVNEDGLKFYHNLTDEILAHGMTPMATLYHFDHPLTLETNDFKGWQDPRMADKFAEYAGLMFKEFNGKIKIWTTINEPNMYCVYFPTLFLMSGMYTKDDIDHFKCMRNTVMAHAKAYKIFKDNKYEGQVGATAILMPARPKTTKVEDVYAANVFNQLYAGSVLHPLVYGDFPDIHKELIPESKLPRFTDDEKALLKDSTDFIGFNVYFGMTVHYNSNTSEVNPMAHLPILGGLTEDMPFVFFEVTDVPPGNPLAMFSSITPDALRSGMLWAWQQYKKPIIVTENGFGDTTGMGIHDEQRSAYHSAFLRTMVQTINEHSIDVKAYVVWSLIDCFEWSAGYDRPFGLVHVDYAGGTLARSLKDSSKFWIELADTGAVPYVAPVPDADPTTTPSSASASSPTSLGLLFGLLAIAARLY</sequence>
<dbReference type="Gene3D" id="3.20.20.80">
    <property type="entry name" value="Glycosidases"/>
    <property type="match status" value="1"/>
</dbReference>
<evidence type="ECO:0000313" key="8">
    <source>
        <dbReference type="EMBL" id="KAJ1526945.1"/>
    </source>
</evidence>
<protein>
    <recommendedName>
        <fullName evidence="2">beta-glucosidase</fullName>
        <ecNumber evidence="2">3.2.1.21</ecNumber>
    </recommendedName>
</protein>
<dbReference type="PANTHER" id="PTHR10353">
    <property type="entry name" value="GLYCOSYL HYDROLASE"/>
    <property type="match status" value="1"/>
</dbReference>
<feature type="compositionally biased region" description="Polar residues" evidence="7">
    <location>
        <begin position="1"/>
        <end position="10"/>
    </location>
</feature>
<feature type="compositionally biased region" description="Polar residues" evidence="7">
    <location>
        <begin position="19"/>
        <end position="38"/>
    </location>
</feature>
<feature type="region of interest" description="Disordered" evidence="7">
    <location>
        <begin position="1"/>
        <end position="114"/>
    </location>
</feature>
<dbReference type="PANTHER" id="PTHR10353:SF36">
    <property type="entry name" value="LP05116P"/>
    <property type="match status" value="1"/>
</dbReference>
<proteinExistence type="inferred from homology"/>
<dbReference type="InterPro" id="IPR017853">
    <property type="entry name" value="GH"/>
</dbReference>
<dbReference type="GO" id="GO:0008422">
    <property type="term" value="F:beta-glucosidase activity"/>
    <property type="evidence" value="ECO:0007669"/>
    <property type="project" value="TreeGrafter"/>
</dbReference>
<dbReference type="EMBL" id="JAPTSV010000006">
    <property type="protein sequence ID" value="KAJ1526945.1"/>
    <property type="molecule type" value="Genomic_DNA"/>
</dbReference>
<accession>A0AAV7XLC1</accession>
<keyword evidence="9" id="KW-1185">Reference proteome</keyword>
<comment type="similarity">
    <text evidence="1 6">Belongs to the glycosyl hydrolase 1 family.</text>
</comment>
<keyword evidence="4" id="KW-0326">Glycosidase</keyword>
<dbReference type="Proteomes" id="UP001075354">
    <property type="component" value="Chromosome 6"/>
</dbReference>
<organism evidence="8 9">
    <name type="scientific">Megalurothrips usitatus</name>
    <name type="common">bean blossom thrips</name>
    <dbReference type="NCBI Taxonomy" id="439358"/>
    <lineage>
        <taxon>Eukaryota</taxon>
        <taxon>Metazoa</taxon>
        <taxon>Ecdysozoa</taxon>
        <taxon>Arthropoda</taxon>
        <taxon>Hexapoda</taxon>
        <taxon>Insecta</taxon>
        <taxon>Pterygota</taxon>
        <taxon>Neoptera</taxon>
        <taxon>Paraneoptera</taxon>
        <taxon>Thysanoptera</taxon>
        <taxon>Terebrantia</taxon>
        <taxon>Thripoidea</taxon>
        <taxon>Thripidae</taxon>
        <taxon>Megalurothrips</taxon>
    </lineage>
</organism>
<feature type="compositionally biased region" description="Polar residues" evidence="7">
    <location>
        <begin position="94"/>
        <end position="114"/>
    </location>
</feature>
<dbReference type="SUPFAM" id="SSF51445">
    <property type="entry name" value="(Trans)glycosidases"/>
    <property type="match status" value="1"/>
</dbReference>
<evidence type="ECO:0000256" key="2">
    <source>
        <dbReference type="ARBA" id="ARBA00012744"/>
    </source>
</evidence>
<keyword evidence="3" id="KW-0378">Hydrolase</keyword>
<name>A0AAV7XLC1_9NEOP</name>
<dbReference type="AlphaFoldDB" id="A0AAV7XLC1"/>
<dbReference type="Pfam" id="PF00232">
    <property type="entry name" value="Glyco_hydro_1"/>
    <property type="match status" value="1"/>
</dbReference>